<evidence type="ECO:0000313" key="3">
    <source>
        <dbReference type="Proteomes" id="UP001642484"/>
    </source>
</evidence>
<name>A0ABP0JBG5_9DINO</name>
<proteinExistence type="predicted"/>
<evidence type="ECO:0000256" key="1">
    <source>
        <dbReference type="SAM" id="MobiDB-lite"/>
    </source>
</evidence>
<feature type="region of interest" description="Disordered" evidence="1">
    <location>
        <begin position="1"/>
        <end position="43"/>
    </location>
</feature>
<dbReference type="CDD" id="cd17039">
    <property type="entry name" value="Ubl_ubiquitin_like"/>
    <property type="match status" value="1"/>
</dbReference>
<evidence type="ECO:0008006" key="4">
    <source>
        <dbReference type="Google" id="ProtNLM"/>
    </source>
</evidence>
<gene>
    <name evidence="2" type="ORF">CCMP2556_LOCUS10581</name>
</gene>
<dbReference type="EMBL" id="CAXAMN010004969">
    <property type="protein sequence ID" value="CAK9011742.1"/>
    <property type="molecule type" value="Genomic_DNA"/>
</dbReference>
<keyword evidence="3" id="KW-1185">Reference proteome</keyword>
<dbReference type="Proteomes" id="UP001642484">
    <property type="component" value="Unassembled WGS sequence"/>
</dbReference>
<feature type="compositionally biased region" description="Pro residues" evidence="1">
    <location>
        <begin position="30"/>
        <end position="42"/>
    </location>
</feature>
<organism evidence="2 3">
    <name type="scientific">Durusdinium trenchii</name>
    <dbReference type="NCBI Taxonomy" id="1381693"/>
    <lineage>
        <taxon>Eukaryota</taxon>
        <taxon>Sar</taxon>
        <taxon>Alveolata</taxon>
        <taxon>Dinophyceae</taxon>
        <taxon>Suessiales</taxon>
        <taxon>Symbiodiniaceae</taxon>
        <taxon>Durusdinium</taxon>
    </lineage>
</organism>
<sequence>MEHSGELLGPPVPSIKKAAATRHSAGLLPPTRPPQKIPPPPQGMLRITVVTPRKGEYKLEISDESTREDVKQHLKEAKSLNELYNDPMIPKTRDDVEVRILYKGIPMTSQCLKALGVTNGSKLLAVPCLREPRMRMHSANNTAPRGLLMTSTRAWKPSQAREPRQVLFITPEVGSYSANLVHPILNPHPPLPMPT</sequence>
<evidence type="ECO:0000313" key="2">
    <source>
        <dbReference type="EMBL" id="CAK9011742.1"/>
    </source>
</evidence>
<dbReference type="SUPFAM" id="SSF54236">
    <property type="entry name" value="Ubiquitin-like"/>
    <property type="match status" value="1"/>
</dbReference>
<reference evidence="2 3" key="1">
    <citation type="submission" date="2024-02" db="EMBL/GenBank/DDBJ databases">
        <authorList>
            <person name="Chen Y."/>
            <person name="Shah S."/>
            <person name="Dougan E. K."/>
            <person name="Thang M."/>
            <person name="Chan C."/>
        </authorList>
    </citation>
    <scope>NUCLEOTIDE SEQUENCE [LARGE SCALE GENOMIC DNA]</scope>
</reference>
<dbReference type="InterPro" id="IPR029071">
    <property type="entry name" value="Ubiquitin-like_domsf"/>
</dbReference>
<protein>
    <recommendedName>
        <fullName evidence="4">Ubiquitin-like domain-containing protein</fullName>
    </recommendedName>
</protein>
<accession>A0ABP0JBG5</accession>
<comment type="caution">
    <text evidence="2">The sequence shown here is derived from an EMBL/GenBank/DDBJ whole genome shotgun (WGS) entry which is preliminary data.</text>
</comment>